<dbReference type="Gene3D" id="3.40.50.300">
    <property type="entry name" value="P-loop containing nucleotide triphosphate hydrolases"/>
    <property type="match status" value="2"/>
</dbReference>
<proteinExistence type="inferred from homology"/>
<dbReference type="Pfam" id="PF13087">
    <property type="entry name" value="AAA_12"/>
    <property type="match status" value="1"/>
</dbReference>
<accession>A0A7C1G4B7</accession>
<organism evidence="7">
    <name type="scientific">Thermomicrobium roseum</name>
    <dbReference type="NCBI Taxonomy" id="500"/>
    <lineage>
        <taxon>Bacteria</taxon>
        <taxon>Pseudomonadati</taxon>
        <taxon>Thermomicrobiota</taxon>
        <taxon>Thermomicrobia</taxon>
        <taxon>Thermomicrobiales</taxon>
        <taxon>Thermomicrobiaceae</taxon>
        <taxon>Thermomicrobium</taxon>
    </lineage>
</organism>
<evidence type="ECO:0000256" key="3">
    <source>
        <dbReference type="ARBA" id="ARBA00022801"/>
    </source>
</evidence>
<dbReference type="InterPro" id="IPR003593">
    <property type="entry name" value="AAA+_ATPase"/>
</dbReference>
<gene>
    <name evidence="7" type="ORF">ENP47_12535</name>
</gene>
<evidence type="ECO:0000256" key="4">
    <source>
        <dbReference type="ARBA" id="ARBA00022806"/>
    </source>
</evidence>
<dbReference type="InterPro" id="IPR041677">
    <property type="entry name" value="DNA2/NAM7_AAA_11"/>
</dbReference>
<dbReference type="SMART" id="SM00382">
    <property type="entry name" value="AAA"/>
    <property type="match status" value="1"/>
</dbReference>
<keyword evidence="3" id="KW-0378">Hydrolase</keyword>
<keyword evidence="4" id="KW-0347">Helicase</keyword>
<dbReference type="InterPro" id="IPR047187">
    <property type="entry name" value="SF1_C_Upf1"/>
</dbReference>
<keyword evidence="5" id="KW-0067">ATP-binding</keyword>
<protein>
    <recommendedName>
        <fullName evidence="6">AAA+ ATPase domain-containing protein</fullName>
    </recommendedName>
</protein>
<feature type="domain" description="AAA+ ATPase" evidence="6">
    <location>
        <begin position="665"/>
        <end position="889"/>
    </location>
</feature>
<dbReference type="AlphaFoldDB" id="A0A7C1G4B7"/>
<comment type="caution">
    <text evidence="7">The sequence shown here is derived from an EMBL/GenBank/DDBJ whole genome shotgun (WGS) entry which is preliminary data.</text>
</comment>
<evidence type="ECO:0000256" key="5">
    <source>
        <dbReference type="ARBA" id="ARBA00022840"/>
    </source>
</evidence>
<dbReference type="Pfam" id="PF13086">
    <property type="entry name" value="AAA_11"/>
    <property type="match status" value="2"/>
</dbReference>
<evidence type="ECO:0000313" key="7">
    <source>
        <dbReference type="EMBL" id="HEF66406.1"/>
    </source>
</evidence>
<dbReference type="CDD" id="cd18808">
    <property type="entry name" value="SF1_C_Upf1"/>
    <property type="match status" value="1"/>
</dbReference>
<reference evidence="7" key="1">
    <citation type="journal article" date="2020" name="mSystems">
        <title>Genome- and Community-Level Interaction Insights into Carbon Utilization and Element Cycling Functions of Hydrothermarchaeota in Hydrothermal Sediment.</title>
        <authorList>
            <person name="Zhou Z."/>
            <person name="Liu Y."/>
            <person name="Xu W."/>
            <person name="Pan J."/>
            <person name="Luo Z.H."/>
            <person name="Li M."/>
        </authorList>
    </citation>
    <scope>NUCLEOTIDE SEQUENCE [LARGE SCALE GENOMIC DNA]</scope>
    <source>
        <strain evidence="7">SpSt-222</strain>
    </source>
</reference>
<evidence type="ECO:0000259" key="6">
    <source>
        <dbReference type="SMART" id="SM00382"/>
    </source>
</evidence>
<dbReference type="EMBL" id="DSJL01000011">
    <property type="protein sequence ID" value="HEF66406.1"/>
    <property type="molecule type" value="Genomic_DNA"/>
</dbReference>
<dbReference type="GO" id="GO:0016787">
    <property type="term" value="F:hydrolase activity"/>
    <property type="evidence" value="ECO:0007669"/>
    <property type="project" value="UniProtKB-KW"/>
</dbReference>
<dbReference type="InterPro" id="IPR038726">
    <property type="entry name" value="PDDEXK_AddAB-type"/>
</dbReference>
<dbReference type="InterPro" id="IPR027417">
    <property type="entry name" value="P-loop_NTPase"/>
</dbReference>
<dbReference type="PANTHER" id="PTHR43788">
    <property type="entry name" value="DNA2/NAM7 HELICASE FAMILY MEMBER"/>
    <property type="match status" value="1"/>
</dbReference>
<dbReference type="InterPro" id="IPR041679">
    <property type="entry name" value="DNA2/NAM7-like_C"/>
</dbReference>
<keyword evidence="2" id="KW-0547">Nucleotide-binding</keyword>
<comment type="similarity">
    <text evidence="1">Belongs to the DNA2/NAM7 helicase family.</text>
</comment>
<evidence type="ECO:0000256" key="1">
    <source>
        <dbReference type="ARBA" id="ARBA00007913"/>
    </source>
</evidence>
<sequence length="1146" mass="128307">MAQTTASTVSARASRAWQQLRASIGQPQWLDVPILVEPISEPQPRKIVLRAKTEDGEDLGPCAVYADEWYPGCTTPNPFSHYFPVLWHVLDARLRRKEHDPLRLQVLKAVCAQTSSGREQVVLLKFIVAPEYTVTGRFVEDLYNCPLKVLFERFLGLARDSREQPPRLGEVRGRAVHTGYRRALVEYAATQDLDRAAQAYRAGVWSEWTRTLQALLATSVSQDGGAPKDLVESFTAAGSILAQIAEGDVASGAVELYLERLFYSATRGLSGRADRIEVPRDASAGPLCIAEVKTQSSIREQDPVTGESFPGGLQALAYRELLQSLGFTDVDAVVELVDGQSIVTKPLREHPIVRRLRLDLSKPDERVIDLIVQARNVYYCVTSGLFTGYDRYRLDNATRHWRLPDVSGQFDLLNDRPPCRSCVARQRQVCPSSRDREGRTLEGLFRYAPPPLFSYWVWFHRQLKAEERAERELLFHLVHTPPDALEREGVTLADLRLQRQDGRFATFVRPERRLDTRIREDDLVLVTPQWPDGLLGRIPRPGELFSVQGRVVDLQEYDLVVELDDRVPLAPPGQEPTYRIDQLTGFDMRAWQLEGLADFLVSAMAATPVRGRMLRWSELPPLAQTILGLREPASIQTDTPLPVWATSGLNASQRDALAAVAALAPGDLLLVQGPPGTGKTALIAAMVRFLVARALFDPARLPERRPVLVLTNTHRAANEVVLKIVEKAPEVLPFLVRVGNEREDMEDAVTAQTLPTRSGLPPERRRQPPDSDDEAIAMLLATSRRAQVIREHAAVFVATLGSADAPELRGLTFETVIVDEAGQATEPAFLQALRRLPFGYRGRLVLVGDENQLPPVVTTVTAPEPWPDLERLGIRPGDSLRTSAFERLHRRYPSACVRLTEQYRMNRPICELVSHVFYEDTLRPANERVAERRLAHWLAELGAAPPAGLLGQSPPVLYLDTSDDPLARDSGALFQADDEGRTNEREAELVAQLLSEFLRGLPERLHQKVVEQIGVISPYRRQNTLLRQRLTRAHPSLAALRVDTVDRFQGGEREVIVVSLVNSNREGVIGSLHAEWRRLNVALSRARSLLVLIGDRRTFTAPEHTVEEAEARERFRRVFARIDELARRGEARIIPTRQLFVPGAGS</sequence>
<dbReference type="GO" id="GO:0043139">
    <property type="term" value="F:5'-3' DNA helicase activity"/>
    <property type="evidence" value="ECO:0007669"/>
    <property type="project" value="TreeGrafter"/>
</dbReference>
<dbReference type="InterPro" id="IPR050534">
    <property type="entry name" value="Coronavir_polyprotein_1ab"/>
</dbReference>
<evidence type="ECO:0000256" key="2">
    <source>
        <dbReference type="ARBA" id="ARBA00022741"/>
    </source>
</evidence>
<dbReference type="Pfam" id="PF12705">
    <property type="entry name" value="PDDEXK_1"/>
    <property type="match status" value="1"/>
</dbReference>
<name>A0A7C1G4B7_THERO</name>
<dbReference type="GO" id="GO:0005524">
    <property type="term" value="F:ATP binding"/>
    <property type="evidence" value="ECO:0007669"/>
    <property type="project" value="UniProtKB-KW"/>
</dbReference>
<dbReference type="PANTHER" id="PTHR43788:SF8">
    <property type="entry name" value="DNA-BINDING PROTEIN SMUBP-2"/>
    <property type="match status" value="1"/>
</dbReference>
<dbReference type="SUPFAM" id="SSF52540">
    <property type="entry name" value="P-loop containing nucleoside triphosphate hydrolases"/>
    <property type="match status" value="1"/>
</dbReference>